<dbReference type="OrthoDB" id="9786526at2"/>
<dbReference type="InterPro" id="IPR058163">
    <property type="entry name" value="LysR-type_TF_proteobact-type"/>
</dbReference>
<comment type="caution">
    <text evidence="6">The sequence shown here is derived from an EMBL/GenBank/DDBJ whole genome shotgun (WGS) entry which is preliminary data.</text>
</comment>
<proteinExistence type="inferred from homology"/>
<dbReference type="EMBL" id="ATGI01000043">
    <property type="protein sequence ID" value="EPF69399.1"/>
    <property type="molecule type" value="Genomic_DNA"/>
</dbReference>
<dbReference type="InterPro" id="IPR036388">
    <property type="entry name" value="WH-like_DNA-bd_sf"/>
</dbReference>
<dbReference type="GO" id="GO:0003700">
    <property type="term" value="F:DNA-binding transcription factor activity"/>
    <property type="evidence" value="ECO:0007669"/>
    <property type="project" value="InterPro"/>
</dbReference>
<dbReference type="InterPro" id="IPR005119">
    <property type="entry name" value="LysR_subst-bd"/>
</dbReference>
<keyword evidence="4" id="KW-0804">Transcription</keyword>
<evidence type="ECO:0000256" key="2">
    <source>
        <dbReference type="ARBA" id="ARBA00023015"/>
    </source>
</evidence>
<evidence type="ECO:0000313" key="6">
    <source>
        <dbReference type="EMBL" id="EPF69399.1"/>
    </source>
</evidence>
<dbReference type="InterPro" id="IPR036390">
    <property type="entry name" value="WH_DNA-bd_sf"/>
</dbReference>
<name>S3N515_9GAMM</name>
<dbReference type="PROSITE" id="PS50931">
    <property type="entry name" value="HTH_LYSR"/>
    <property type="match status" value="1"/>
</dbReference>
<keyword evidence="3" id="KW-0238">DNA-binding</keyword>
<dbReference type="InterPro" id="IPR000847">
    <property type="entry name" value="LysR_HTH_N"/>
</dbReference>
<dbReference type="Pfam" id="PF00126">
    <property type="entry name" value="HTH_1"/>
    <property type="match status" value="1"/>
</dbReference>
<dbReference type="GO" id="GO:0006351">
    <property type="term" value="P:DNA-templated transcription"/>
    <property type="evidence" value="ECO:0007669"/>
    <property type="project" value="TreeGrafter"/>
</dbReference>
<dbReference type="PRINTS" id="PR00039">
    <property type="entry name" value="HTHLYSR"/>
</dbReference>
<gene>
    <name evidence="6" type="ORF">F945_03670</name>
</gene>
<dbReference type="Proteomes" id="UP000014568">
    <property type="component" value="Unassembled WGS sequence"/>
</dbReference>
<dbReference type="Pfam" id="PF03466">
    <property type="entry name" value="LysR_substrate"/>
    <property type="match status" value="1"/>
</dbReference>
<dbReference type="eggNOG" id="COG0583">
    <property type="taxonomic scope" value="Bacteria"/>
</dbReference>
<dbReference type="PATRIC" id="fig|421052.3.peg.3594"/>
<keyword evidence="7" id="KW-1185">Reference proteome</keyword>
<reference evidence="6 7" key="1">
    <citation type="submission" date="2013-06" db="EMBL/GenBank/DDBJ databases">
        <title>The Genome Sequence of Acinetobacter rudis CIP 110305.</title>
        <authorList>
            <consortium name="The Broad Institute Genome Sequencing Platform"/>
            <consortium name="The Broad Institute Genome Sequencing Center for Infectious Disease"/>
            <person name="Cerqueira G."/>
            <person name="Feldgarden M."/>
            <person name="Courvalin P."/>
            <person name="Perichon B."/>
            <person name="Grillot-Courvalin C."/>
            <person name="Clermont D."/>
            <person name="Rocha E."/>
            <person name="Yoon E.-J."/>
            <person name="Nemec A."/>
            <person name="Young S.K."/>
            <person name="Zeng Q."/>
            <person name="Gargeya S."/>
            <person name="Fitzgerald M."/>
            <person name="Abouelleil A."/>
            <person name="Alvarado L."/>
            <person name="Berlin A.M."/>
            <person name="Chapman S.B."/>
            <person name="Dewar J."/>
            <person name="Goldberg J."/>
            <person name="Griggs A."/>
            <person name="Gujja S."/>
            <person name="Hansen M."/>
            <person name="Howarth C."/>
            <person name="Imamovic A."/>
            <person name="Larimer J."/>
            <person name="McCowan C."/>
            <person name="Murphy C."/>
            <person name="Pearson M."/>
            <person name="Priest M."/>
            <person name="Roberts A."/>
            <person name="Saif S."/>
            <person name="Shea T."/>
            <person name="Sykes S."/>
            <person name="Wortman J."/>
            <person name="Nusbaum C."/>
            <person name="Birren B."/>
        </authorList>
    </citation>
    <scope>NUCLEOTIDE SEQUENCE [LARGE SCALE GENOMIC DNA]</scope>
    <source>
        <strain evidence="6 7">CIP 110305</strain>
    </source>
</reference>
<dbReference type="SUPFAM" id="SSF46785">
    <property type="entry name" value="Winged helix' DNA-binding domain"/>
    <property type="match status" value="1"/>
</dbReference>
<dbReference type="AlphaFoldDB" id="S3N515"/>
<evidence type="ECO:0000256" key="4">
    <source>
        <dbReference type="ARBA" id="ARBA00023163"/>
    </source>
</evidence>
<dbReference type="FunFam" id="1.10.10.10:FF:000001">
    <property type="entry name" value="LysR family transcriptional regulator"/>
    <property type="match status" value="1"/>
</dbReference>
<evidence type="ECO:0000256" key="1">
    <source>
        <dbReference type="ARBA" id="ARBA00009437"/>
    </source>
</evidence>
<dbReference type="HOGENOM" id="CLU_039613_16_2_6"/>
<accession>S3N515</accession>
<dbReference type="Gene3D" id="1.10.10.10">
    <property type="entry name" value="Winged helix-like DNA-binding domain superfamily/Winged helix DNA-binding domain"/>
    <property type="match status" value="1"/>
</dbReference>
<keyword evidence="2" id="KW-0805">Transcription regulation</keyword>
<dbReference type="SUPFAM" id="SSF53850">
    <property type="entry name" value="Periplasmic binding protein-like II"/>
    <property type="match status" value="1"/>
</dbReference>
<evidence type="ECO:0000256" key="3">
    <source>
        <dbReference type="ARBA" id="ARBA00023125"/>
    </source>
</evidence>
<dbReference type="STRING" id="632955.GCA_000829675_01037"/>
<dbReference type="CDD" id="cd08422">
    <property type="entry name" value="PBP2_CrgA_like"/>
    <property type="match status" value="1"/>
</dbReference>
<dbReference type="GO" id="GO:0043565">
    <property type="term" value="F:sequence-specific DNA binding"/>
    <property type="evidence" value="ECO:0007669"/>
    <property type="project" value="TreeGrafter"/>
</dbReference>
<comment type="similarity">
    <text evidence="1">Belongs to the LysR transcriptional regulatory family.</text>
</comment>
<dbReference type="Gene3D" id="3.40.190.290">
    <property type="match status" value="1"/>
</dbReference>
<feature type="domain" description="HTH lysR-type" evidence="5">
    <location>
        <begin position="2"/>
        <end position="59"/>
    </location>
</feature>
<evidence type="ECO:0000259" key="5">
    <source>
        <dbReference type="PROSITE" id="PS50931"/>
    </source>
</evidence>
<organism evidence="6 7">
    <name type="scientific">Acinetobacter rudis CIP 110305</name>
    <dbReference type="NCBI Taxonomy" id="421052"/>
    <lineage>
        <taxon>Bacteria</taxon>
        <taxon>Pseudomonadati</taxon>
        <taxon>Pseudomonadota</taxon>
        <taxon>Gammaproteobacteria</taxon>
        <taxon>Moraxellales</taxon>
        <taxon>Moraxellaceae</taxon>
        <taxon>Acinetobacter</taxon>
    </lineage>
</organism>
<dbReference type="RefSeq" id="WP_016658021.1">
    <property type="nucleotide sequence ID" value="NZ_KE340355.1"/>
</dbReference>
<sequence>MPNFELIETFITVVEKHSFSQAARALSISRALVSMRIKRLEQEIGVTLLVRDTRKNILTEAGQELYVQFKDILLSITQSIENIRKNQVQSAGILRVASTYEFGHQMLWPLLSDFCHQHPQLHLQCLFDARPYDLIHEQIDVAIRLGQLNDSSYKARKLTEYETLLVASPQYLAGREYTTAEQLEHCDWISNLNLNTSQSWQFFQGQQQVTLYENSKYAANNIQTIKQMLLDGLGIAVIPQWMVINELADGRLVQLFTDYQMQHQGVYAVFPNQVYIPLKTRLLIDFLASQWINY</sequence>
<protein>
    <recommendedName>
        <fullName evidence="5">HTH lysR-type domain-containing protein</fullName>
    </recommendedName>
</protein>
<dbReference type="PANTHER" id="PTHR30537:SF66">
    <property type="entry name" value="IRON-REGULATED VIRULENCE REGULATORY PROTEIN IRGB"/>
    <property type="match status" value="1"/>
</dbReference>
<dbReference type="PANTHER" id="PTHR30537">
    <property type="entry name" value="HTH-TYPE TRANSCRIPTIONAL REGULATOR"/>
    <property type="match status" value="1"/>
</dbReference>
<evidence type="ECO:0000313" key="7">
    <source>
        <dbReference type="Proteomes" id="UP000014568"/>
    </source>
</evidence>